<dbReference type="Gene3D" id="3.30.2320.80">
    <property type="match status" value="1"/>
</dbReference>
<accession>A0A0S4PSL3</accession>
<evidence type="ECO:0000313" key="9">
    <source>
        <dbReference type="Proteomes" id="UP000064525"/>
    </source>
</evidence>
<dbReference type="OrthoDB" id="9800361at2"/>
<feature type="binding site" evidence="5">
    <location>
        <position position="94"/>
    </location>
    <ligand>
        <name>Zn(2+)</name>
        <dbReference type="ChEBI" id="CHEBI:29105"/>
    </ligand>
</feature>
<evidence type="ECO:0000313" key="7">
    <source>
        <dbReference type="EMBL" id="TLD79630.1"/>
    </source>
</evidence>
<comment type="similarity">
    <text evidence="1 5">Belongs to the HypA/HybF family.</text>
</comment>
<dbReference type="GO" id="GO:0016151">
    <property type="term" value="F:nickel cation binding"/>
    <property type="evidence" value="ECO:0007669"/>
    <property type="project" value="UniProtKB-UniRule"/>
</dbReference>
<organism evidence="6 9">
    <name type="scientific">Helicobacter typhlonius</name>
    <dbReference type="NCBI Taxonomy" id="76936"/>
    <lineage>
        <taxon>Bacteria</taxon>
        <taxon>Pseudomonadati</taxon>
        <taxon>Campylobacterota</taxon>
        <taxon>Epsilonproteobacteria</taxon>
        <taxon>Campylobacterales</taxon>
        <taxon>Helicobacteraceae</taxon>
        <taxon>Helicobacter</taxon>
    </lineage>
</organism>
<dbReference type="InterPro" id="IPR020538">
    <property type="entry name" value="Hydgase_Ni_incorp_HypA/HybF_CS"/>
</dbReference>
<dbReference type="GO" id="GO:0008270">
    <property type="term" value="F:zinc ion binding"/>
    <property type="evidence" value="ECO:0007669"/>
    <property type="project" value="UniProtKB-UniRule"/>
</dbReference>
<evidence type="ECO:0000256" key="3">
    <source>
        <dbReference type="ARBA" id="ARBA00022723"/>
    </source>
</evidence>
<dbReference type="EMBL" id="JRPF02000001">
    <property type="protein sequence ID" value="TLD79630.1"/>
    <property type="molecule type" value="Genomic_DNA"/>
</dbReference>
<sequence length="134" mass="15099">MHEYSIVASLIQICETHAKEHNATSVAKVRIAIGERSGVDSALVKSAFETFRLESPLCKNANIEIEYQPVVLHCQSCERDFSGENLTYSTCPFCRSQQVIITQGRELHLLNLELDIEDIQDSIQTQESYMMSSS</sequence>
<dbReference type="PANTHER" id="PTHR34535:SF3">
    <property type="entry name" value="HYDROGENASE MATURATION FACTOR HYPA"/>
    <property type="match status" value="1"/>
</dbReference>
<dbReference type="STRING" id="76936.BN2458_PEG0338"/>
<feature type="binding site" evidence="5">
    <location>
        <position position="91"/>
    </location>
    <ligand>
        <name>Zn(2+)</name>
        <dbReference type="ChEBI" id="CHEBI:29105"/>
    </ligand>
</feature>
<comment type="function">
    <text evidence="5">Involved in the maturation of [NiFe] hydrogenases. Required for nickel insertion into the metal center of the hydrogenase.</text>
</comment>
<dbReference type="InterPro" id="IPR000688">
    <property type="entry name" value="HypA/HybF"/>
</dbReference>
<dbReference type="GeneID" id="78150665"/>
<evidence type="ECO:0000313" key="8">
    <source>
        <dbReference type="Proteomes" id="UP000029925"/>
    </source>
</evidence>
<dbReference type="RefSeq" id="WP_052082182.1">
    <property type="nucleotide sequence ID" value="NZ_CAOMJD010000011.1"/>
</dbReference>
<feature type="binding site" evidence="5">
    <location>
        <position position="74"/>
    </location>
    <ligand>
        <name>Zn(2+)</name>
        <dbReference type="ChEBI" id="CHEBI:29105"/>
    </ligand>
</feature>
<protein>
    <recommendedName>
        <fullName evidence="5">Hydrogenase maturation factor HypA</fullName>
    </recommendedName>
</protein>
<evidence type="ECO:0000256" key="2">
    <source>
        <dbReference type="ARBA" id="ARBA00022596"/>
    </source>
</evidence>
<evidence type="ECO:0000256" key="1">
    <source>
        <dbReference type="ARBA" id="ARBA00010748"/>
    </source>
</evidence>
<keyword evidence="2 5" id="KW-0533">Nickel</keyword>
<gene>
    <name evidence="5 7" type="primary">hypA</name>
    <name evidence="6" type="ORF">BN2458_PEG0338</name>
    <name evidence="7" type="ORF">LS75_001475</name>
</gene>
<keyword evidence="8" id="KW-1185">Reference proteome</keyword>
<dbReference type="NCBIfam" id="TIGR00100">
    <property type="entry name" value="hypA"/>
    <property type="match status" value="1"/>
</dbReference>
<dbReference type="AlphaFoldDB" id="A0A0S4PSL3"/>
<dbReference type="Proteomes" id="UP000064525">
    <property type="component" value="Chromosome I"/>
</dbReference>
<evidence type="ECO:0000256" key="5">
    <source>
        <dbReference type="HAMAP-Rule" id="MF_00213"/>
    </source>
</evidence>
<dbReference type="PIRSF" id="PIRSF004761">
    <property type="entry name" value="Hydrgn_mat_HypA"/>
    <property type="match status" value="1"/>
</dbReference>
<dbReference type="Pfam" id="PF01155">
    <property type="entry name" value="HypA"/>
    <property type="match status" value="1"/>
</dbReference>
<keyword evidence="3 5" id="KW-0479">Metal-binding</keyword>
<feature type="binding site" evidence="5">
    <location>
        <position position="77"/>
    </location>
    <ligand>
        <name>Zn(2+)</name>
        <dbReference type="ChEBI" id="CHEBI:29105"/>
    </ligand>
</feature>
<reference evidence="6" key="2">
    <citation type="submission" date="2015-11" db="EMBL/GenBank/DDBJ databases">
        <authorList>
            <person name="Zhang Y."/>
            <person name="Guo Z."/>
        </authorList>
    </citation>
    <scope>NUCLEOTIDE SEQUENCE</scope>
    <source>
        <strain evidence="6">1</strain>
    </source>
</reference>
<feature type="binding site" evidence="5">
    <location>
        <position position="2"/>
    </location>
    <ligand>
        <name>Ni(2+)</name>
        <dbReference type="ChEBI" id="CHEBI:49786"/>
    </ligand>
</feature>
<name>A0A0S4PSL3_9HELI</name>
<dbReference type="Proteomes" id="UP000029925">
    <property type="component" value="Unassembled WGS sequence"/>
</dbReference>
<dbReference type="PATRIC" id="fig|76936.10.peg.327"/>
<reference evidence="9" key="3">
    <citation type="submission" date="2015-11" db="EMBL/GenBank/DDBJ databases">
        <authorList>
            <person name="Anvar S.Y."/>
        </authorList>
    </citation>
    <scope>NUCLEOTIDE SEQUENCE [LARGE SCALE GENOMIC DNA]</scope>
</reference>
<dbReference type="NCBIfam" id="NF001839">
    <property type="entry name" value="PRK00564.1"/>
    <property type="match status" value="1"/>
</dbReference>
<evidence type="ECO:0000313" key="6">
    <source>
        <dbReference type="EMBL" id="CUU39225.1"/>
    </source>
</evidence>
<reference evidence="7 8" key="1">
    <citation type="journal article" date="2014" name="Genome Announc.">
        <title>Draft genome sequences of eight enterohepatic helicobacter species isolated from both laboratory and wild rodents.</title>
        <authorList>
            <person name="Sheh A."/>
            <person name="Shen Z."/>
            <person name="Fox J.G."/>
        </authorList>
    </citation>
    <scope>NUCLEOTIDE SEQUENCE [LARGE SCALE GENOMIC DNA]</scope>
    <source>
        <strain evidence="7 8">MIT 98-6810</strain>
    </source>
</reference>
<dbReference type="PROSITE" id="PS01249">
    <property type="entry name" value="HYPA"/>
    <property type="match status" value="1"/>
</dbReference>
<dbReference type="EMBL" id="LN907858">
    <property type="protein sequence ID" value="CUU39225.1"/>
    <property type="molecule type" value="Genomic_DNA"/>
</dbReference>
<evidence type="ECO:0000256" key="4">
    <source>
        <dbReference type="ARBA" id="ARBA00022833"/>
    </source>
</evidence>
<proteinExistence type="inferred from homology"/>
<dbReference type="KEGG" id="hty:BN2458_PEG0338"/>
<dbReference type="GO" id="GO:0051604">
    <property type="term" value="P:protein maturation"/>
    <property type="evidence" value="ECO:0007669"/>
    <property type="project" value="InterPro"/>
</dbReference>
<dbReference type="PANTHER" id="PTHR34535">
    <property type="entry name" value="HYDROGENASE MATURATION FACTOR HYPA"/>
    <property type="match status" value="1"/>
</dbReference>
<dbReference type="HAMAP" id="MF_00213">
    <property type="entry name" value="HypA_HybF"/>
    <property type="match status" value="1"/>
</dbReference>
<keyword evidence="4 5" id="KW-0862">Zinc</keyword>